<feature type="non-terminal residue" evidence="1">
    <location>
        <position position="1"/>
    </location>
</feature>
<comment type="caution">
    <text evidence="1">The sequence shown here is derived from an EMBL/GenBank/DDBJ whole genome shotgun (WGS) entry which is preliminary data.</text>
</comment>
<sequence length="73" mass="8339">DARLRSKIPMVCLIKQRELYLVWRSSGIKVGTLSQDYDVEKNGSRKVIMLHMMALLTTEAVYMPLTKAVKEAI</sequence>
<name>A0A699J968_TANCI</name>
<dbReference type="EMBL" id="BKCJ010384153">
    <property type="protein sequence ID" value="GFA19769.1"/>
    <property type="molecule type" value="Genomic_DNA"/>
</dbReference>
<protein>
    <submittedName>
        <fullName evidence="1">Uncharacterized protein</fullName>
    </submittedName>
</protein>
<organism evidence="1">
    <name type="scientific">Tanacetum cinerariifolium</name>
    <name type="common">Dalmatian daisy</name>
    <name type="synonym">Chrysanthemum cinerariifolium</name>
    <dbReference type="NCBI Taxonomy" id="118510"/>
    <lineage>
        <taxon>Eukaryota</taxon>
        <taxon>Viridiplantae</taxon>
        <taxon>Streptophyta</taxon>
        <taxon>Embryophyta</taxon>
        <taxon>Tracheophyta</taxon>
        <taxon>Spermatophyta</taxon>
        <taxon>Magnoliopsida</taxon>
        <taxon>eudicotyledons</taxon>
        <taxon>Gunneridae</taxon>
        <taxon>Pentapetalae</taxon>
        <taxon>asterids</taxon>
        <taxon>campanulids</taxon>
        <taxon>Asterales</taxon>
        <taxon>Asteraceae</taxon>
        <taxon>Asteroideae</taxon>
        <taxon>Anthemideae</taxon>
        <taxon>Anthemidinae</taxon>
        <taxon>Tanacetum</taxon>
    </lineage>
</organism>
<proteinExistence type="predicted"/>
<dbReference type="AlphaFoldDB" id="A0A699J968"/>
<gene>
    <name evidence="1" type="ORF">Tci_591741</name>
</gene>
<evidence type="ECO:0000313" key="1">
    <source>
        <dbReference type="EMBL" id="GFA19769.1"/>
    </source>
</evidence>
<reference evidence="1" key="1">
    <citation type="journal article" date="2019" name="Sci. Rep.">
        <title>Draft genome of Tanacetum cinerariifolium, the natural source of mosquito coil.</title>
        <authorList>
            <person name="Yamashiro T."/>
            <person name="Shiraishi A."/>
            <person name="Satake H."/>
            <person name="Nakayama K."/>
        </authorList>
    </citation>
    <scope>NUCLEOTIDE SEQUENCE</scope>
</reference>
<accession>A0A699J968</accession>